<feature type="signal peptide" evidence="2">
    <location>
        <begin position="1"/>
        <end position="19"/>
    </location>
</feature>
<dbReference type="OrthoDB" id="6348316at2759"/>
<dbReference type="AlphaFoldDB" id="B6S691"/>
<keyword evidence="1" id="KW-1015">Disulfide bond</keyword>
<dbReference type="InterPro" id="IPR009030">
    <property type="entry name" value="Growth_fac_rcpt_cys_sf"/>
</dbReference>
<proteinExistence type="evidence at transcript level"/>
<organism evidence="4">
    <name type="scientific">Penaeus vannamei</name>
    <name type="common">Whiteleg shrimp</name>
    <name type="synonym">Litopenaeus vannamei</name>
    <dbReference type="NCBI Taxonomy" id="6689"/>
    <lineage>
        <taxon>Eukaryota</taxon>
        <taxon>Metazoa</taxon>
        <taxon>Ecdysozoa</taxon>
        <taxon>Arthropoda</taxon>
        <taxon>Crustacea</taxon>
        <taxon>Multicrustacea</taxon>
        <taxon>Malacostraca</taxon>
        <taxon>Eumalacostraca</taxon>
        <taxon>Eucarida</taxon>
        <taxon>Decapoda</taxon>
        <taxon>Dendrobranchiata</taxon>
        <taxon>Penaeoidea</taxon>
        <taxon>Penaeidae</taxon>
        <taxon>Penaeus</taxon>
    </lineage>
</organism>
<evidence type="ECO:0000259" key="3">
    <source>
        <dbReference type="PROSITE" id="PS51323"/>
    </source>
</evidence>
<dbReference type="EMBL" id="EU664996">
    <property type="protein sequence ID" value="ACF93414.1"/>
    <property type="molecule type" value="mRNA"/>
</dbReference>
<dbReference type="RefSeq" id="XP_027221413.1">
    <property type="nucleotide sequence ID" value="XM_027365612.2"/>
</dbReference>
<protein>
    <submittedName>
        <fullName evidence="4">Single IB domain protein</fullName>
    </submittedName>
</protein>
<dbReference type="GeneID" id="113813598"/>
<sequence>MKTLPLLLLLACACATTSGFSVRCSPCDEVDCGPPPADCKYGLVKNVCNCCYICGKGPGEDCDPVKKCAPGLYCKLHPVSYGNGICTATPQKWY</sequence>
<dbReference type="SUPFAM" id="SSF57184">
    <property type="entry name" value="Growth factor receptor domain"/>
    <property type="match status" value="1"/>
</dbReference>
<dbReference type="SMART" id="SM00121">
    <property type="entry name" value="IB"/>
    <property type="match status" value="1"/>
</dbReference>
<evidence type="ECO:0000313" key="4">
    <source>
        <dbReference type="EMBL" id="ACF93414.1"/>
    </source>
</evidence>
<feature type="domain" description="IGFBP N-terminal" evidence="3">
    <location>
        <begin position="20"/>
        <end position="89"/>
    </location>
</feature>
<reference evidence="4" key="1">
    <citation type="journal article" date="2008" name="Comp. Biochem. Physiol. Part D Genomics Proteomics">
        <title>Single IB domain (SIBD) protein from Litopenaeus vannamei, a novel member for the IGFBP family.</title>
        <authorList>
            <person name="Castellanos M."/>
            <person name="Jimenez-Vega F."/>
            <person name="Vargas-Albores F."/>
        </authorList>
    </citation>
    <scope>NUCLEOTIDE SEQUENCE</scope>
</reference>
<dbReference type="RefSeq" id="XP_027221414.1">
    <property type="nucleotide sequence ID" value="XM_027365613.2"/>
</dbReference>
<dbReference type="KEGG" id="pvm:113813598"/>
<accession>B6S691</accession>
<keyword evidence="2" id="KW-0732">Signal</keyword>
<dbReference type="Gene3D" id="4.10.40.20">
    <property type="match status" value="1"/>
</dbReference>
<evidence type="ECO:0000256" key="1">
    <source>
        <dbReference type="ARBA" id="ARBA00023157"/>
    </source>
</evidence>
<evidence type="ECO:0000256" key="2">
    <source>
        <dbReference type="SAM" id="SignalP"/>
    </source>
</evidence>
<dbReference type="GO" id="GO:0005576">
    <property type="term" value="C:extracellular region"/>
    <property type="evidence" value="ECO:0007669"/>
    <property type="project" value="InterPro"/>
</dbReference>
<dbReference type="PROSITE" id="PS51323">
    <property type="entry name" value="IGFBP_N_2"/>
    <property type="match status" value="1"/>
</dbReference>
<dbReference type="Pfam" id="PF00219">
    <property type="entry name" value="IGFBP"/>
    <property type="match status" value="1"/>
</dbReference>
<feature type="chain" id="PRO_5002846925" evidence="2">
    <location>
        <begin position="20"/>
        <end position="94"/>
    </location>
</feature>
<name>B6S691_PENVA</name>
<dbReference type="InterPro" id="IPR000867">
    <property type="entry name" value="IGFBP-like"/>
</dbReference>